<dbReference type="OrthoDB" id="9786557at2"/>
<evidence type="ECO:0000313" key="4">
    <source>
        <dbReference type="Proteomes" id="UP000078389"/>
    </source>
</evidence>
<keyword evidence="4" id="KW-1185">Reference proteome</keyword>
<dbReference type="RefSeq" id="WP_067451223.1">
    <property type="nucleotide sequence ID" value="NZ_LVVY01000060.1"/>
</dbReference>
<dbReference type="AlphaFoldDB" id="A0A178I400"/>
<dbReference type="Pfam" id="PF08327">
    <property type="entry name" value="AHSA1"/>
    <property type="match status" value="1"/>
</dbReference>
<evidence type="ECO:0000256" key="1">
    <source>
        <dbReference type="ARBA" id="ARBA00006817"/>
    </source>
</evidence>
<name>A0A178I400_9HYPH</name>
<protein>
    <submittedName>
        <fullName evidence="3">ATPase</fullName>
    </submittedName>
</protein>
<dbReference type="Proteomes" id="UP000078389">
    <property type="component" value="Unassembled WGS sequence"/>
</dbReference>
<sequence length="155" mass="16743">MARIDQAHRLIEASPEAVYDAMTSAEALVAWLPPTGMSGQMLEFDARPGGHYKMMLRYEDAAIAGKSGDNADIAEMRYLDLVPGALVSQAVDFVSDDPLFSGTMVMNWLLESRPEGTLVTIRAENVPAGISAADHAEGLASSLENLARYVEGEQR</sequence>
<dbReference type="Gene3D" id="3.30.530.20">
    <property type="match status" value="1"/>
</dbReference>
<comment type="similarity">
    <text evidence="1">Belongs to the AHA1 family.</text>
</comment>
<accession>A0A178I400</accession>
<dbReference type="InterPro" id="IPR023393">
    <property type="entry name" value="START-like_dom_sf"/>
</dbReference>
<gene>
    <name evidence="3" type="ORF">A3840_02200</name>
</gene>
<evidence type="ECO:0000259" key="2">
    <source>
        <dbReference type="Pfam" id="PF08327"/>
    </source>
</evidence>
<comment type="caution">
    <text evidence="3">The sequence shown here is derived from an EMBL/GenBank/DDBJ whole genome shotgun (WGS) entry which is preliminary data.</text>
</comment>
<evidence type="ECO:0000313" key="3">
    <source>
        <dbReference type="EMBL" id="OAM80057.1"/>
    </source>
</evidence>
<proteinExistence type="inferred from homology"/>
<organism evidence="3 4">
    <name type="scientific">Devosia elaeis</name>
    <dbReference type="NCBI Taxonomy" id="1770058"/>
    <lineage>
        <taxon>Bacteria</taxon>
        <taxon>Pseudomonadati</taxon>
        <taxon>Pseudomonadota</taxon>
        <taxon>Alphaproteobacteria</taxon>
        <taxon>Hyphomicrobiales</taxon>
        <taxon>Devosiaceae</taxon>
        <taxon>Devosia</taxon>
    </lineage>
</organism>
<reference evidence="3 4" key="1">
    <citation type="submission" date="2016-03" db="EMBL/GenBank/DDBJ databases">
        <title>Genome sequencing of Devosia sp. S37.</title>
        <authorList>
            <person name="Mohd Nor M."/>
        </authorList>
    </citation>
    <scope>NUCLEOTIDE SEQUENCE [LARGE SCALE GENOMIC DNA]</scope>
    <source>
        <strain evidence="3 4">S37</strain>
    </source>
</reference>
<dbReference type="SUPFAM" id="SSF55961">
    <property type="entry name" value="Bet v1-like"/>
    <property type="match status" value="1"/>
</dbReference>
<dbReference type="InterPro" id="IPR013538">
    <property type="entry name" value="ASHA1/2-like_C"/>
</dbReference>
<feature type="domain" description="Activator of Hsp90 ATPase homologue 1/2-like C-terminal" evidence="2">
    <location>
        <begin position="13"/>
        <end position="151"/>
    </location>
</feature>
<dbReference type="EMBL" id="LVVY01000060">
    <property type="protein sequence ID" value="OAM80057.1"/>
    <property type="molecule type" value="Genomic_DNA"/>
</dbReference>